<feature type="transmembrane region" description="Helical" evidence="1">
    <location>
        <begin position="247"/>
        <end position="263"/>
    </location>
</feature>
<feature type="transmembrane region" description="Helical" evidence="1">
    <location>
        <begin position="181"/>
        <end position="198"/>
    </location>
</feature>
<protein>
    <submittedName>
        <fullName evidence="3">Acyltransferase</fullName>
    </submittedName>
</protein>
<feature type="transmembrane region" description="Helical" evidence="1">
    <location>
        <begin position="275"/>
        <end position="295"/>
    </location>
</feature>
<organism evidence="3 4">
    <name type="scientific">Stenotrophomonas maltophilia</name>
    <name type="common">Pseudomonas maltophilia</name>
    <name type="synonym">Xanthomonas maltophilia</name>
    <dbReference type="NCBI Taxonomy" id="40324"/>
    <lineage>
        <taxon>Bacteria</taxon>
        <taxon>Pseudomonadati</taxon>
        <taxon>Pseudomonadota</taxon>
        <taxon>Gammaproteobacteria</taxon>
        <taxon>Lysobacterales</taxon>
        <taxon>Lysobacteraceae</taxon>
        <taxon>Stenotrophomonas</taxon>
        <taxon>Stenotrophomonas maltophilia group</taxon>
    </lineage>
</organism>
<gene>
    <name evidence="3" type="ORF">QEG23_002105</name>
</gene>
<feature type="domain" description="Acyltransferase 3" evidence="2">
    <location>
        <begin position="6"/>
        <end position="327"/>
    </location>
</feature>
<evidence type="ECO:0000256" key="1">
    <source>
        <dbReference type="SAM" id="Phobius"/>
    </source>
</evidence>
<dbReference type="GO" id="GO:0000271">
    <property type="term" value="P:polysaccharide biosynthetic process"/>
    <property type="evidence" value="ECO:0007669"/>
    <property type="project" value="TreeGrafter"/>
</dbReference>
<sequence length="349" mass="38003">MEKLQNLQMMRAIAAILVVWAHAIDLVAKRQIDAFQVGWGALENFGAVGVDVFFVISGFIVSLTAERSRSVTQFLVARLVRIWPLYLIATVVVFAIDPEARSLATLAWSVAFLQVPGLPAGMPTHPLGWSLMFEAVFYLMLAGAMCWRSQRPMPERVLIIGSAAILVAGVCGFHQPMNIIGNPIIIEFLLGVVIGWAYRRRPELPAWATSALFVAGTVLLLSTAMYGFGSISEAPQTLDASLSWDRVRQWGIPAALLIASAVFRKNATSVAARPLVFLGDSSYSIYLFSFVALLLLDQGWDAWAPSSPDAAILVATVVAVLFGVLAYVLLERPITQILRSRIVGRTATT</sequence>
<keyword evidence="1" id="KW-0812">Transmembrane</keyword>
<feature type="transmembrane region" description="Helical" evidence="1">
    <location>
        <begin position="39"/>
        <end position="63"/>
    </location>
</feature>
<feature type="transmembrane region" description="Helical" evidence="1">
    <location>
        <begin position="310"/>
        <end position="330"/>
    </location>
</feature>
<feature type="transmembrane region" description="Helical" evidence="1">
    <location>
        <begin position="127"/>
        <end position="145"/>
    </location>
</feature>
<evidence type="ECO:0000313" key="4">
    <source>
        <dbReference type="Proteomes" id="UP001218208"/>
    </source>
</evidence>
<dbReference type="EMBL" id="ABLOJW010000009">
    <property type="protein sequence ID" value="EKT4092588.1"/>
    <property type="molecule type" value="Genomic_DNA"/>
</dbReference>
<dbReference type="InterPro" id="IPR050879">
    <property type="entry name" value="Acyltransferase_3"/>
</dbReference>
<dbReference type="InterPro" id="IPR002656">
    <property type="entry name" value="Acyl_transf_3_dom"/>
</dbReference>
<reference evidence="3" key="1">
    <citation type="submission" date="2022-07" db="EMBL/GenBank/DDBJ databases">
        <authorList>
            <consortium name="DAFM: The Division of Animal and Food Microbiology"/>
        </authorList>
    </citation>
    <scope>NUCLEOTIDE SEQUENCE</scope>
    <source>
        <strain evidence="3">19MO01SH01-2</strain>
    </source>
</reference>
<evidence type="ECO:0000259" key="2">
    <source>
        <dbReference type="Pfam" id="PF01757"/>
    </source>
</evidence>
<accession>A0AAI9FSM1</accession>
<evidence type="ECO:0000313" key="3">
    <source>
        <dbReference type="EMBL" id="EKT4092588.1"/>
    </source>
</evidence>
<dbReference type="Pfam" id="PF01757">
    <property type="entry name" value="Acyl_transf_3"/>
    <property type="match status" value="1"/>
</dbReference>
<comment type="caution">
    <text evidence="3">The sequence shown here is derived from an EMBL/GenBank/DDBJ whole genome shotgun (WGS) entry which is preliminary data.</text>
</comment>
<dbReference type="GO" id="GO:0016020">
    <property type="term" value="C:membrane"/>
    <property type="evidence" value="ECO:0007669"/>
    <property type="project" value="TreeGrafter"/>
</dbReference>
<dbReference type="PANTHER" id="PTHR23028">
    <property type="entry name" value="ACETYLTRANSFERASE"/>
    <property type="match status" value="1"/>
</dbReference>
<dbReference type="PANTHER" id="PTHR23028:SF131">
    <property type="entry name" value="BLR2367 PROTEIN"/>
    <property type="match status" value="1"/>
</dbReference>
<keyword evidence="1" id="KW-0472">Membrane</keyword>
<keyword evidence="3" id="KW-0808">Transferase</keyword>
<feature type="transmembrane region" description="Helical" evidence="1">
    <location>
        <begin position="75"/>
        <end position="96"/>
    </location>
</feature>
<name>A0AAI9FSM1_STEMA</name>
<keyword evidence="3" id="KW-0012">Acyltransferase</keyword>
<feature type="transmembrane region" description="Helical" evidence="1">
    <location>
        <begin position="205"/>
        <end position="227"/>
    </location>
</feature>
<dbReference type="GO" id="GO:0016747">
    <property type="term" value="F:acyltransferase activity, transferring groups other than amino-acyl groups"/>
    <property type="evidence" value="ECO:0007669"/>
    <property type="project" value="InterPro"/>
</dbReference>
<dbReference type="Proteomes" id="UP001218208">
    <property type="component" value="Unassembled WGS sequence"/>
</dbReference>
<feature type="transmembrane region" description="Helical" evidence="1">
    <location>
        <begin position="157"/>
        <end position="175"/>
    </location>
</feature>
<proteinExistence type="predicted"/>
<dbReference type="AlphaFoldDB" id="A0AAI9FSM1"/>
<keyword evidence="1" id="KW-1133">Transmembrane helix</keyword>